<dbReference type="GO" id="GO:0005758">
    <property type="term" value="C:mitochondrial intermembrane space"/>
    <property type="evidence" value="ECO:0007669"/>
    <property type="project" value="UniProtKB-SubCell"/>
</dbReference>
<dbReference type="EMBL" id="ML220112">
    <property type="protein sequence ID" value="TGZ85434.1"/>
    <property type="molecule type" value="Genomic_DNA"/>
</dbReference>
<keyword evidence="3" id="KW-0496">Mitochondrion</keyword>
<organism evidence="6 7">
    <name type="scientific">Ascodesmis nigricans</name>
    <dbReference type="NCBI Taxonomy" id="341454"/>
    <lineage>
        <taxon>Eukaryota</taxon>
        <taxon>Fungi</taxon>
        <taxon>Dikarya</taxon>
        <taxon>Ascomycota</taxon>
        <taxon>Pezizomycotina</taxon>
        <taxon>Pezizomycetes</taxon>
        <taxon>Pezizales</taxon>
        <taxon>Ascodesmidaceae</taxon>
        <taxon>Ascodesmis</taxon>
    </lineage>
</organism>
<feature type="compositionally biased region" description="Low complexity" evidence="5">
    <location>
        <begin position="1"/>
        <end position="12"/>
    </location>
</feature>
<evidence type="ECO:0000256" key="1">
    <source>
        <dbReference type="ARBA" id="ARBA00003875"/>
    </source>
</evidence>
<dbReference type="Proteomes" id="UP000298138">
    <property type="component" value="Unassembled WGS sequence"/>
</dbReference>
<evidence type="ECO:0000256" key="3">
    <source>
        <dbReference type="ARBA" id="ARBA00023128"/>
    </source>
</evidence>
<sequence length="131" mass="14602">MAASTDATTDAAPTKDRRAVPAEFIKSFPLSTETGTPDAKASKDGATMGDNNNGEGAEGSTEFGKSKRKFMGKARSEYFDPCQEAASRSLRCLARNQQDKEICNDYFKAYRDCKKQFLLDLKEEKKRLRGW</sequence>
<dbReference type="PANTHER" id="PTHR46811">
    <property type="entry name" value="COILED-COIL-HELIX-COILED-COIL-HELIX DOMAIN-CONTAINING PROTEIN 7"/>
    <property type="match status" value="1"/>
</dbReference>
<proteinExistence type="predicted"/>
<evidence type="ECO:0000256" key="4">
    <source>
        <dbReference type="ARBA" id="ARBA00023157"/>
    </source>
</evidence>
<dbReference type="GO" id="GO:0033108">
    <property type="term" value="P:mitochondrial respiratory chain complex assembly"/>
    <property type="evidence" value="ECO:0007669"/>
    <property type="project" value="TreeGrafter"/>
</dbReference>
<keyword evidence="7" id="KW-1185">Reference proteome</keyword>
<keyword evidence="4" id="KW-1015">Disulfide bond</keyword>
<comment type="function">
    <text evidence="1">Required for the assembly of cytochrome c oxidase.</text>
</comment>
<comment type="subcellular location">
    <subcellularLocation>
        <location evidence="2">Mitochondrion intermembrane space</location>
    </subcellularLocation>
</comment>
<dbReference type="PROSITE" id="PS51808">
    <property type="entry name" value="CHCH"/>
    <property type="match status" value="1"/>
</dbReference>
<protein>
    <recommendedName>
        <fullName evidence="8">CHCH domain-containing protein</fullName>
    </recommendedName>
</protein>
<name>A0A4S2N8B4_9PEZI</name>
<dbReference type="AlphaFoldDB" id="A0A4S2N8B4"/>
<evidence type="ECO:0008006" key="8">
    <source>
        <dbReference type="Google" id="ProtNLM"/>
    </source>
</evidence>
<reference evidence="6 7" key="1">
    <citation type="submission" date="2019-04" db="EMBL/GenBank/DDBJ databases">
        <title>Comparative genomics and transcriptomics to analyze fruiting body development in filamentous ascomycetes.</title>
        <authorList>
            <consortium name="DOE Joint Genome Institute"/>
            <person name="Lutkenhaus R."/>
            <person name="Traeger S."/>
            <person name="Breuer J."/>
            <person name="Kuo A."/>
            <person name="Lipzen A."/>
            <person name="Pangilinan J."/>
            <person name="Dilworth D."/>
            <person name="Sandor L."/>
            <person name="Poggeler S."/>
            <person name="Barry K."/>
            <person name="Grigoriev I.V."/>
            <person name="Nowrousian M."/>
        </authorList>
    </citation>
    <scope>NUCLEOTIDE SEQUENCE [LARGE SCALE GENOMIC DNA]</scope>
    <source>
        <strain evidence="6 7">CBS 389.68</strain>
    </source>
</reference>
<feature type="region of interest" description="Disordered" evidence="5">
    <location>
        <begin position="1"/>
        <end position="66"/>
    </location>
</feature>
<accession>A0A4S2N8B4</accession>
<dbReference type="SUPFAM" id="SSF47072">
    <property type="entry name" value="Cysteine alpha-hairpin motif"/>
    <property type="match status" value="1"/>
</dbReference>
<dbReference type="InParanoid" id="A0A4S2N8B4"/>
<dbReference type="InterPro" id="IPR009069">
    <property type="entry name" value="Cys_alpha_HP_mot_SF"/>
</dbReference>
<dbReference type="InterPro" id="IPR051040">
    <property type="entry name" value="COX23"/>
</dbReference>
<dbReference type="STRING" id="341454.A0A4S2N8B4"/>
<evidence type="ECO:0000313" key="7">
    <source>
        <dbReference type="Proteomes" id="UP000298138"/>
    </source>
</evidence>
<evidence type="ECO:0000313" key="6">
    <source>
        <dbReference type="EMBL" id="TGZ85434.1"/>
    </source>
</evidence>
<evidence type="ECO:0000256" key="2">
    <source>
        <dbReference type="ARBA" id="ARBA00004569"/>
    </source>
</evidence>
<gene>
    <name evidence="6" type="ORF">EX30DRAFT_314482</name>
</gene>
<dbReference type="PANTHER" id="PTHR46811:SF1">
    <property type="entry name" value="COILED-COIL-HELIX-COILED-COIL-HELIX DOMAIN-CONTAINING PROTEIN 7"/>
    <property type="match status" value="1"/>
</dbReference>
<dbReference type="OrthoDB" id="9971592at2759"/>
<evidence type="ECO:0000256" key="5">
    <source>
        <dbReference type="SAM" id="MobiDB-lite"/>
    </source>
</evidence>